<keyword evidence="3" id="KW-0808">Transferase</keyword>
<reference evidence="3 4" key="1">
    <citation type="submission" date="2022-06" db="EMBL/GenBank/DDBJ databases">
        <title>Halogeometricum sp. a new haloarchaeum isolate from saline soil.</title>
        <authorList>
            <person name="Strakova D."/>
            <person name="Galisteo C."/>
            <person name="Sanchez-Porro C."/>
            <person name="Ventosa A."/>
        </authorList>
    </citation>
    <scope>NUCLEOTIDE SEQUENCE [LARGE SCALE GENOMIC DNA]</scope>
    <source>
        <strain evidence="4">S3BR25-2</strain>
    </source>
</reference>
<gene>
    <name evidence="3" type="ORF">NDI79_13080</name>
</gene>
<dbReference type="SUPFAM" id="SSF48208">
    <property type="entry name" value="Six-hairpin glycosidases"/>
    <property type="match status" value="1"/>
</dbReference>
<proteinExistence type="predicted"/>
<feature type="domain" description="Methyltransferase type 11" evidence="2">
    <location>
        <begin position="70"/>
        <end position="149"/>
    </location>
</feature>
<organism evidence="3 4">
    <name type="scientific">Halogeometricum luteum</name>
    <dbReference type="NCBI Taxonomy" id="2950537"/>
    <lineage>
        <taxon>Archaea</taxon>
        <taxon>Methanobacteriati</taxon>
        <taxon>Methanobacteriota</taxon>
        <taxon>Stenosarchaea group</taxon>
        <taxon>Halobacteria</taxon>
        <taxon>Halobacteriales</taxon>
        <taxon>Haloferacaceae</taxon>
        <taxon>Halogeometricum</taxon>
    </lineage>
</organism>
<feature type="region of interest" description="Disordered" evidence="1">
    <location>
        <begin position="1"/>
        <end position="30"/>
    </location>
</feature>
<evidence type="ECO:0000313" key="3">
    <source>
        <dbReference type="EMBL" id="MDS0295108.1"/>
    </source>
</evidence>
<dbReference type="GO" id="GO:0008168">
    <property type="term" value="F:methyltransferase activity"/>
    <property type="evidence" value="ECO:0007669"/>
    <property type="project" value="UniProtKB-KW"/>
</dbReference>
<name>A0ABU2G495_9EURY</name>
<dbReference type="EMBL" id="JAMQOQ010000003">
    <property type="protein sequence ID" value="MDS0295108.1"/>
    <property type="molecule type" value="Genomic_DNA"/>
</dbReference>
<sequence>MSESAHSSETMKSHDARERRLKRWVKQPPVGPNMQYLRDAERLAAVERLGHRDRVLDVASESTVTATLDADDVTRLDFSAAASDTAREVLGDAVDAYEVTEPEAPNLPFPDDHFDGAVSIGPYDWKFLDVPGLTEEVHRVTKPDGLYVFSVPTPRSPYAANGDNRFYEPDEALDVVSPDWHLADFDLLFQYPRKLHLGVNALPDRYQERFVDAAERLSEELTEREMWRRASYIVLAARPMKYESYLERGLEALFRPTAEDGFWDEVDDGIIRALKYEFDDDGSPTWSRDESQEWRYAPMALMGVMNWRTSPLGTDEYDAKIRREFEFFDERIESGELPEAMPSYGVGPLLAAYAMAADVFDDEGEREYLASARTLFDHADETVEFDHAEDSLALYGATYLHEAVPDDERVEAFVDRGLWEISDRRTPEGLYGFDNHTTRRHQNQMYTCWAVARAIEVTGKTGYLGDLEDVLDYTVENRMREDGAFVWEDWPLHARLYGELRGKLTGGTPYWHYLYECHQTFFVNAVAHYYAAGGEEEYTRDAGRAMAWIFETNGTGRDLVDVSGIGVPMRQVTTDGRMDNRQFTNGWRDQQYKGTYEVGSYVMALTHLLDGTVE</sequence>
<dbReference type="RefSeq" id="WP_310928965.1">
    <property type="nucleotide sequence ID" value="NZ_JAMQOQ010000003.1"/>
</dbReference>
<dbReference type="CDD" id="cd02440">
    <property type="entry name" value="AdoMet_MTases"/>
    <property type="match status" value="1"/>
</dbReference>
<protein>
    <submittedName>
        <fullName evidence="3">Class I SAM-dependent methyltransferase</fullName>
    </submittedName>
</protein>
<dbReference type="Pfam" id="PF08241">
    <property type="entry name" value="Methyltransf_11"/>
    <property type="match status" value="1"/>
</dbReference>
<dbReference type="InterPro" id="IPR029063">
    <property type="entry name" value="SAM-dependent_MTases_sf"/>
</dbReference>
<dbReference type="Gene3D" id="3.40.50.150">
    <property type="entry name" value="Vaccinia Virus protein VP39"/>
    <property type="match status" value="1"/>
</dbReference>
<keyword evidence="4" id="KW-1185">Reference proteome</keyword>
<dbReference type="GO" id="GO:0032259">
    <property type="term" value="P:methylation"/>
    <property type="evidence" value="ECO:0007669"/>
    <property type="project" value="UniProtKB-KW"/>
</dbReference>
<evidence type="ECO:0000256" key="1">
    <source>
        <dbReference type="SAM" id="MobiDB-lite"/>
    </source>
</evidence>
<keyword evidence="3" id="KW-0489">Methyltransferase</keyword>
<evidence type="ECO:0000259" key="2">
    <source>
        <dbReference type="Pfam" id="PF08241"/>
    </source>
</evidence>
<evidence type="ECO:0000313" key="4">
    <source>
        <dbReference type="Proteomes" id="UP001254813"/>
    </source>
</evidence>
<dbReference type="InterPro" id="IPR013216">
    <property type="entry name" value="Methyltransf_11"/>
</dbReference>
<accession>A0ABU2G495</accession>
<dbReference type="SUPFAM" id="SSF53335">
    <property type="entry name" value="S-adenosyl-L-methionine-dependent methyltransferases"/>
    <property type="match status" value="1"/>
</dbReference>
<comment type="caution">
    <text evidence="3">The sequence shown here is derived from an EMBL/GenBank/DDBJ whole genome shotgun (WGS) entry which is preliminary data.</text>
</comment>
<feature type="compositionally biased region" description="Basic and acidic residues" evidence="1">
    <location>
        <begin position="9"/>
        <end position="18"/>
    </location>
</feature>
<dbReference type="Proteomes" id="UP001254813">
    <property type="component" value="Unassembled WGS sequence"/>
</dbReference>
<dbReference type="InterPro" id="IPR008928">
    <property type="entry name" value="6-hairpin_glycosidase_sf"/>
</dbReference>